<comment type="function">
    <text evidence="12">Catalyzes the phosphorylation of ribose at O-5 in a reaction requiring ATP and magnesium. The resulting D-ribose-5-phosphate can then be used either for sythesis of nucleotides, histidine, and tryptophan, or as a component of the pentose phosphate pathway.</text>
</comment>
<comment type="caution">
    <text evidence="12">Lacks conserved residue(s) required for the propagation of feature annotation.</text>
</comment>
<evidence type="ECO:0000256" key="1">
    <source>
        <dbReference type="ARBA" id="ARBA00005380"/>
    </source>
</evidence>
<dbReference type="GO" id="GO:0046872">
    <property type="term" value="F:metal ion binding"/>
    <property type="evidence" value="ECO:0007669"/>
    <property type="project" value="UniProtKB-KW"/>
</dbReference>
<dbReference type="SUPFAM" id="SSF53613">
    <property type="entry name" value="Ribokinase-like"/>
    <property type="match status" value="1"/>
</dbReference>
<evidence type="ECO:0000259" key="13">
    <source>
        <dbReference type="Pfam" id="PF00294"/>
    </source>
</evidence>
<feature type="binding site" evidence="12">
    <location>
        <position position="155"/>
    </location>
    <ligand>
        <name>substrate</name>
    </ligand>
</feature>
<feature type="binding site" evidence="12">
    <location>
        <begin position="234"/>
        <end position="239"/>
    </location>
    <ligand>
        <name>ATP</name>
        <dbReference type="ChEBI" id="CHEBI:30616"/>
    </ligand>
</feature>
<feature type="binding site" evidence="12">
    <location>
        <position position="266"/>
    </location>
    <ligand>
        <name>substrate</name>
    </ligand>
</feature>
<evidence type="ECO:0000256" key="6">
    <source>
        <dbReference type="ARBA" id="ARBA00022741"/>
    </source>
</evidence>
<keyword evidence="7 12" id="KW-0418">Kinase</keyword>
<evidence type="ECO:0000256" key="4">
    <source>
        <dbReference type="ARBA" id="ARBA00022679"/>
    </source>
</evidence>
<feature type="binding site" evidence="12">
    <location>
        <begin position="28"/>
        <end position="30"/>
    </location>
    <ligand>
        <name>substrate</name>
    </ligand>
</feature>
<proteinExistence type="inferred from homology"/>
<name>A0A1M5C2K3_9THEO</name>
<keyword evidence="11 12" id="KW-0119">Carbohydrate metabolism</keyword>
<evidence type="ECO:0000256" key="9">
    <source>
        <dbReference type="ARBA" id="ARBA00022842"/>
    </source>
</evidence>
<comment type="subunit">
    <text evidence="12">Homodimer.</text>
</comment>
<comment type="pathway">
    <text evidence="12">Carbohydrate metabolism; D-ribose degradation; D-ribose 5-phosphate from beta-D-ribopyranose: step 2/2.</text>
</comment>
<dbReference type="PROSITE" id="PS00583">
    <property type="entry name" value="PFKB_KINASES_1"/>
    <property type="match status" value="1"/>
</dbReference>
<dbReference type="Proteomes" id="UP000184088">
    <property type="component" value="Unassembled WGS sequence"/>
</dbReference>
<feature type="binding site" evidence="12">
    <location>
        <position position="301"/>
    </location>
    <ligand>
        <name>K(+)</name>
        <dbReference type="ChEBI" id="CHEBI:29103"/>
    </ligand>
</feature>
<feature type="binding site" evidence="12">
    <location>
        <begin position="56"/>
        <end position="60"/>
    </location>
    <ligand>
        <name>substrate</name>
    </ligand>
</feature>
<evidence type="ECO:0000256" key="10">
    <source>
        <dbReference type="ARBA" id="ARBA00022958"/>
    </source>
</evidence>
<comment type="subcellular location">
    <subcellularLocation>
        <location evidence="12">Cytoplasm</location>
    </subcellularLocation>
</comment>
<dbReference type="InterPro" id="IPR002139">
    <property type="entry name" value="Ribo/fructo_kinase"/>
</dbReference>
<accession>A0A1M5C2K3</accession>
<feature type="domain" description="Carbohydrate kinase PfkB" evidence="13">
    <location>
        <begin position="20"/>
        <end position="304"/>
    </location>
</feature>
<feature type="binding site" evidence="12">
    <location>
        <begin position="265"/>
        <end position="266"/>
    </location>
    <ligand>
        <name>ATP</name>
        <dbReference type="ChEBI" id="CHEBI:30616"/>
    </ligand>
</feature>
<keyword evidence="6 12" id="KW-0547">Nucleotide-binding</keyword>
<dbReference type="InterPro" id="IPR029056">
    <property type="entry name" value="Ribokinase-like"/>
</dbReference>
<dbReference type="EMBL" id="FQVH01000025">
    <property type="protein sequence ID" value="SHF48969.1"/>
    <property type="molecule type" value="Genomic_DNA"/>
</dbReference>
<evidence type="ECO:0000256" key="7">
    <source>
        <dbReference type="ARBA" id="ARBA00022777"/>
    </source>
</evidence>
<dbReference type="InterPro" id="IPR011611">
    <property type="entry name" value="PfkB_dom"/>
</dbReference>
<dbReference type="PROSITE" id="PS00584">
    <property type="entry name" value="PFKB_KINASES_2"/>
    <property type="match status" value="1"/>
</dbReference>
<dbReference type="InterPro" id="IPR011877">
    <property type="entry name" value="Ribokinase"/>
</dbReference>
<keyword evidence="10 12" id="KW-0630">Potassium</keyword>
<dbReference type="PRINTS" id="PR00990">
    <property type="entry name" value="RIBOKINASE"/>
</dbReference>
<keyword evidence="15" id="KW-1185">Reference proteome</keyword>
<keyword evidence="8 12" id="KW-0067">ATP-binding</keyword>
<dbReference type="GO" id="GO:0004747">
    <property type="term" value="F:ribokinase activity"/>
    <property type="evidence" value="ECO:0007669"/>
    <property type="project" value="UniProtKB-UniRule"/>
</dbReference>
<evidence type="ECO:0000256" key="2">
    <source>
        <dbReference type="ARBA" id="ARBA00012035"/>
    </source>
</evidence>
<evidence type="ECO:0000256" key="8">
    <source>
        <dbReference type="ARBA" id="ARBA00022840"/>
    </source>
</evidence>
<feature type="active site" description="Proton acceptor" evidence="12">
    <location>
        <position position="266"/>
    </location>
</feature>
<keyword evidence="12" id="KW-0963">Cytoplasm</keyword>
<comment type="similarity">
    <text evidence="12">Belongs to the carbohydrate kinase PfkB family. Ribokinase subfamily.</text>
</comment>
<protein>
    <recommendedName>
        <fullName evidence="3 12">Ribokinase</fullName>
        <shortName evidence="12">RK</shortName>
        <ecNumber evidence="2 12">2.7.1.15</ecNumber>
    </recommendedName>
</protein>
<dbReference type="UniPathway" id="UPA00916">
    <property type="reaction ID" value="UER00889"/>
</dbReference>
<sequence>MTAYKKDDISEGWVSKISVDVVVLGSINMDLVLKTERNPYPGETINSDNFEIHPGGKGNNQAVALGKLGASVLMLGCVGRDDYGRKLVQNLRSNGVNADYILEVDDSTGIAFINVFNGQNTIILYKGANGCCTVDAMSPYVDIIKGAKILLTQLEIPYETVKWALKIAHDNGVMTVLNPAPARILDDDIWPYVDVLVPNEIECKGILGLDGDDVTYEAIIRELIGRAVKNVVITLGAEGCIYNSGDTIMRQRAMATKVVDTTGAGDAFIGGLVFALSKGRSIDEAVLMGTRVAGIKIGFMGAQDYVIDPSGLI</sequence>
<dbReference type="GO" id="GO:0019303">
    <property type="term" value="P:D-ribose catabolic process"/>
    <property type="evidence" value="ECO:0007669"/>
    <property type="project" value="UniProtKB-UniRule"/>
</dbReference>
<dbReference type="PANTHER" id="PTHR10584">
    <property type="entry name" value="SUGAR KINASE"/>
    <property type="match status" value="1"/>
</dbReference>
<evidence type="ECO:0000256" key="11">
    <source>
        <dbReference type="ARBA" id="ARBA00023277"/>
    </source>
</evidence>
<feature type="binding site" evidence="12">
    <location>
        <position position="199"/>
    </location>
    <ligand>
        <name>ATP</name>
        <dbReference type="ChEBI" id="CHEBI:30616"/>
    </ligand>
</feature>
<reference evidence="14 15" key="1">
    <citation type="submission" date="2016-11" db="EMBL/GenBank/DDBJ databases">
        <authorList>
            <person name="Jaros S."/>
            <person name="Januszkiewicz K."/>
            <person name="Wedrychowicz H."/>
        </authorList>
    </citation>
    <scope>NUCLEOTIDE SEQUENCE [LARGE SCALE GENOMIC DNA]</scope>
    <source>
        <strain evidence="14 15">DSM 17918</strain>
    </source>
</reference>
<comment type="activity regulation">
    <text evidence="12">Activated by a monovalent cation that binds near, but not in, the active site. The most likely occupant of the site in vivo is potassium. Ion binding induces a conformational change that may alter substrate affinity.</text>
</comment>
<organism evidence="14 15">
    <name type="scientific">Caldanaerobius fijiensis DSM 17918</name>
    <dbReference type="NCBI Taxonomy" id="1121256"/>
    <lineage>
        <taxon>Bacteria</taxon>
        <taxon>Bacillati</taxon>
        <taxon>Bacillota</taxon>
        <taxon>Clostridia</taxon>
        <taxon>Thermoanaerobacterales</taxon>
        <taxon>Thermoanaerobacteraceae</taxon>
        <taxon>Caldanaerobius</taxon>
    </lineage>
</organism>
<dbReference type="PANTHER" id="PTHR10584:SF166">
    <property type="entry name" value="RIBOKINASE"/>
    <property type="match status" value="1"/>
</dbReference>
<comment type="cofactor">
    <cofactor evidence="12">
        <name>Mg(2+)</name>
        <dbReference type="ChEBI" id="CHEBI:18420"/>
    </cofactor>
    <text evidence="12">Requires a divalent cation, most likely magnesium in vivo, as an electrophilic catalyst to aid phosphoryl group transfer. It is the chelate of the metal and the nucleotide that is the actual substrate.</text>
</comment>
<keyword evidence="4 12" id="KW-0808">Transferase</keyword>
<dbReference type="STRING" id="1121256.SAMN02746089_02017"/>
<evidence type="ECO:0000313" key="14">
    <source>
        <dbReference type="EMBL" id="SHF48969.1"/>
    </source>
</evidence>
<feature type="binding site" evidence="12">
    <location>
        <position position="260"/>
    </location>
    <ligand>
        <name>K(+)</name>
        <dbReference type="ChEBI" id="CHEBI:29103"/>
    </ligand>
</feature>
<comment type="similarity">
    <text evidence="1">Belongs to the carbohydrate kinase pfkB family.</text>
</comment>
<evidence type="ECO:0000256" key="3">
    <source>
        <dbReference type="ARBA" id="ARBA00016943"/>
    </source>
</evidence>
<evidence type="ECO:0000256" key="5">
    <source>
        <dbReference type="ARBA" id="ARBA00022723"/>
    </source>
</evidence>
<evidence type="ECO:0000256" key="12">
    <source>
        <dbReference type="HAMAP-Rule" id="MF_01987"/>
    </source>
</evidence>
<keyword evidence="9 12" id="KW-0460">Magnesium</keyword>
<dbReference type="OrthoDB" id="9775849at2"/>
<evidence type="ECO:0000313" key="15">
    <source>
        <dbReference type="Proteomes" id="UP000184088"/>
    </source>
</evidence>
<keyword evidence="5 12" id="KW-0479">Metal-binding</keyword>
<comment type="catalytic activity">
    <reaction evidence="12">
        <text>D-ribose + ATP = D-ribose 5-phosphate + ADP + H(+)</text>
        <dbReference type="Rhea" id="RHEA:13697"/>
        <dbReference type="ChEBI" id="CHEBI:15378"/>
        <dbReference type="ChEBI" id="CHEBI:30616"/>
        <dbReference type="ChEBI" id="CHEBI:47013"/>
        <dbReference type="ChEBI" id="CHEBI:78346"/>
        <dbReference type="ChEBI" id="CHEBI:456216"/>
        <dbReference type="EC" id="2.7.1.15"/>
    </reaction>
</comment>
<dbReference type="Gene3D" id="3.40.1190.20">
    <property type="match status" value="1"/>
</dbReference>
<dbReference type="GO" id="GO:0005737">
    <property type="term" value="C:cytoplasm"/>
    <property type="evidence" value="ECO:0007669"/>
    <property type="project" value="UniProtKB-SubCell"/>
</dbReference>
<gene>
    <name evidence="12" type="primary">rbsK</name>
    <name evidence="14" type="ORF">SAMN02746089_02017</name>
</gene>
<dbReference type="HAMAP" id="MF_01987">
    <property type="entry name" value="Ribokinase"/>
    <property type="match status" value="1"/>
</dbReference>
<feature type="binding site" evidence="12">
    <location>
        <position position="296"/>
    </location>
    <ligand>
        <name>K(+)</name>
        <dbReference type="ChEBI" id="CHEBI:29103"/>
    </ligand>
</feature>
<dbReference type="CDD" id="cd01174">
    <property type="entry name" value="ribokinase"/>
    <property type="match status" value="1"/>
</dbReference>
<feature type="binding site" evidence="12">
    <location>
        <position position="299"/>
    </location>
    <ligand>
        <name>K(+)</name>
        <dbReference type="ChEBI" id="CHEBI:29103"/>
    </ligand>
</feature>
<dbReference type="InterPro" id="IPR002173">
    <property type="entry name" value="Carboh/pur_kinase_PfkB_CS"/>
</dbReference>
<dbReference type="RefSeq" id="WP_073344836.1">
    <property type="nucleotide sequence ID" value="NZ_FQVH01000025.1"/>
</dbReference>
<dbReference type="AlphaFoldDB" id="A0A1M5C2K3"/>
<feature type="binding site" evidence="12">
    <location>
        <position position="262"/>
    </location>
    <ligand>
        <name>K(+)</name>
        <dbReference type="ChEBI" id="CHEBI:29103"/>
    </ligand>
</feature>
<dbReference type="EC" id="2.7.1.15" evidence="2 12"/>
<dbReference type="GO" id="GO:0005524">
    <property type="term" value="F:ATP binding"/>
    <property type="evidence" value="ECO:0007669"/>
    <property type="project" value="UniProtKB-UniRule"/>
</dbReference>
<dbReference type="Pfam" id="PF00294">
    <property type="entry name" value="PfkB"/>
    <property type="match status" value="1"/>
</dbReference>